<evidence type="ECO:0000313" key="3">
    <source>
        <dbReference type="Proteomes" id="UP000379480"/>
    </source>
</evidence>
<dbReference type="InterPro" id="IPR000836">
    <property type="entry name" value="PRTase_dom"/>
</dbReference>
<feature type="domain" description="Phosphoribosyltransferase" evidence="1">
    <location>
        <begin position="30"/>
        <end position="187"/>
    </location>
</feature>
<accession>A0A5E7EC71</accession>
<gene>
    <name evidence="2" type="ORF">PS723_04472</name>
</gene>
<dbReference type="Pfam" id="PF00156">
    <property type="entry name" value="Pribosyltran"/>
    <property type="match status" value="1"/>
</dbReference>
<dbReference type="EMBL" id="CABVHY010000024">
    <property type="protein sequence ID" value="VVO24344.1"/>
    <property type="molecule type" value="Genomic_DNA"/>
</dbReference>
<dbReference type="Proteomes" id="UP000379480">
    <property type="component" value="Unassembled WGS sequence"/>
</dbReference>
<dbReference type="Gene3D" id="3.30.1310.20">
    <property type="entry name" value="PRTase-like"/>
    <property type="match status" value="1"/>
</dbReference>
<dbReference type="OrthoDB" id="9810066at2"/>
<reference evidence="2 3" key="1">
    <citation type="submission" date="2019-09" db="EMBL/GenBank/DDBJ databases">
        <authorList>
            <person name="Chandra G."/>
            <person name="Truman W A."/>
        </authorList>
    </citation>
    <scope>NUCLEOTIDE SEQUENCE [LARGE SCALE GENOMIC DNA]</scope>
    <source>
        <strain evidence="2">PS723</strain>
    </source>
</reference>
<dbReference type="RefSeq" id="WP_150805783.1">
    <property type="nucleotide sequence ID" value="NZ_CABVHY010000024.1"/>
</dbReference>
<organism evidence="2 3">
    <name type="scientific">Pseudomonas fluorescens</name>
    <dbReference type="NCBI Taxonomy" id="294"/>
    <lineage>
        <taxon>Bacteria</taxon>
        <taxon>Pseudomonadati</taxon>
        <taxon>Pseudomonadota</taxon>
        <taxon>Gammaproteobacteria</taxon>
        <taxon>Pseudomonadales</taxon>
        <taxon>Pseudomonadaceae</taxon>
        <taxon>Pseudomonas</taxon>
    </lineage>
</organism>
<dbReference type="Gene3D" id="3.40.50.2020">
    <property type="match status" value="1"/>
</dbReference>
<proteinExistence type="predicted"/>
<dbReference type="CDD" id="cd06223">
    <property type="entry name" value="PRTases_typeI"/>
    <property type="match status" value="1"/>
</dbReference>
<dbReference type="InterPro" id="IPR029057">
    <property type="entry name" value="PRTase-like"/>
</dbReference>
<evidence type="ECO:0000259" key="1">
    <source>
        <dbReference type="Pfam" id="PF00156"/>
    </source>
</evidence>
<sequence length="230" mass="25553">MSYYPSSQAALRDRRAAGQTLVQPLLDYRHRADVIVLGLPRGGVPVAYEIATALEVRLDLMLVRKLGVPSHQEYAMGAIASGGVRVLNQEALQAHPIDQRTLEAVVERETRELLRRESVYRAGRPPLQLRDQVVILVDDGLATGSTMLAAVQAVRQQQPSRIVVAVPVAPPETVAALRRKVDELVCPLIPEWMMSIGHWYLDFTQTSDQEVVDLLQRAWQREAQAGRAVP</sequence>
<name>A0A5E7EC71_PSEFL</name>
<protein>
    <recommendedName>
        <fullName evidence="1">Phosphoribosyltransferase domain-containing protein</fullName>
    </recommendedName>
</protein>
<dbReference type="SUPFAM" id="SSF53271">
    <property type="entry name" value="PRTase-like"/>
    <property type="match status" value="1"/>
</dbReference>
<evidence type="ECO:0000313" key="2">
    <source>
        <dbReference type="EMBL" id="VVO24344.1"/>
    </source>
</evidence>
<dbReference type="AlphaFoldDB" id="A0A5E7EC71"/>